<evidence type="ECO:0000259" key="5">
    <source>
        <dbReference type="PROSITE" id="PS51154"/>
    </source>
</evidence>
<evidence type="ECO:0000256" key="2">
    <source>
        <dbReference type="ARBA" id="ARBA00012983"/>
    </source>
</evidence>
<dbReference type="EC" id="3.1.3.84" evidence="2"/>
<comment type="catalytic activity">
    <reaction evidence="4">
        <text>ADP-alpha-D-ribose 1''-phosphate + H2O = ADP-D-ribose + phosphate</text>
        <dbReference type="Rhea" id="RHEA:25029"/>
        <dbReference type="ChEBI" id="CHEBI:15377"/>
        <dbReference type="ChEBI" id="CHEBI:43474"/>
        <dbReference type="ChEBI" id="CHEBI:57967"/>
        <dbReference type="ChEBI" id="CHEBI:58753"/>
        <dbReference type="EC" id="3.1.3.84"/>
    </reaction>
</comment>
<evidence type="ECO:0000313" key="7">
    <source>
        <dbReference type="Proteomes" id="UP000789831"/>
    </source>
</evidence>
<comment type="similarity">
    <text evidence="1">Belongs to the POA1 family.</text>
</comment>
<reference evidence="6" key="1">
    <citation type="submission" date="2021-06" db="EMBL/GenBank/DDBJ databases">
        <authorList>
            <person name="Kallberg Y."/>
            <person name="Tangrot J."/>
            <person name="Rosling A."/>
        </authorList>
    </citation>
    <scope>NUCLEOTIDE SEQUENCE</scope>
    <source>
        <strain evidence="6">MT106</strain>
    </source>
</reference>
<dbReference type="OrthoDB" id="2155246at2759"/>
<proteinExistence type="inferred from homology"/>
<dbReference type="AlphaFoldDB" id="A0A9N9F6D5"/>
<dbReference type="InterPro" id="IPR002589">
    <property type="entry name" value="Macro_dom"/>
</dbReference>
<dbReference type="SMART" id="SM00506">
    <property type="entry name" value="A1pp"/>
    <property type="match status" value="1"/>
</dbReference>
<evidence type="ECO:0000313" key="6">
    <source>
        <dbReference type="EMBL" id="CAG8512277.1"/>
    </source>
</evidence>
<dbReference type="Gene3D" id="3.40.220.10">
    <property type="entry name" value="Leucine Aminopeptidase, subunit E, domain 1"/>
    <property type="match status" value="1"/>
</dbReference>
<evidence type="ECO:0000256" key="3">
    <source>
        <dbReference type="ARBA" id="ARBA00019744"/>
    </source>
</evidence>
<dbReference type="PANTHER" id="PTHR12521">
    <property type="entry name" value="PROTEIN C6ORF130"/>
    <property type="match status" value="1"/>
</dbReference>
<dbReference type="EMBL" id="CAJVPL010000585">
    <property type="protein sequence ID" value="CAG8512277.1"/>
    <property type="molecule type" value="Genomic_DNA"/>
</dbReference>
<dbReference type="CDD" id="cd02901">
    <property type="entry name" value="Macro_Poa1p-like"/>
    <property type="match status" value="1"/>
</dbReference>
<gene>
    <name evidence="6" type="ORF">AGERDE_LOCUS4804</name>
</gene>
<comment type="caution">
    <text evidence="6">The sequence shown here is derived from an EMBL/GenBank/DDBJ whole genome shotgun (WGS) entry which is preliminary data.</text>
</comment>
<dbReference type="GO" id="GO:0140291">
    <property type="term" value="P:peptidyl-glutamate ADP-deribosylation"/>
    <property type="evidence" value="ECO:0007669"/>
    <property type="project" value="TreeGrafter"/>
</dbReference>
<keyword evidence="7" id="KW-1185">Reference proteome</keyword>
<dbReference type="SUPFAM" id="SSF52949">
    <property type="entry name" value="Macro domain-like"/>
    <property type="match status" value="1"/>
</dbReference>
<protein>
    <recommendedName>
        <fullName evidence="3">ADP-ribose 1''-phosphate phosphatase</fullName>
        <ecNumber evidence="2">3.1.3.84</ecNumber>
    </recommendedName>
</protein>
<dbReference type="PANTHER" id="PTHR12521:SF0">
    <property type="entry name" value="ADP-RIBOSE GLYCOHYDROLASE OARD1"/>
    <property type="match status" value="1"/>
</dbReference>
<dbReference type="Proteomes" id="UP000789831">
    <property type="component" value="Unassembled WGS sequence"/>
</dbReference>
<dbReference type="InterPro" id="IPR043472">
    <property type="entry name" value="Macro_dom-like"/>
</dbReference>
<feature type="domain" description="Macro" evidence="5">
    <location>
        <begin position="50"/>
        <end position="202"/>
    </location>
</feature>
<dbReference type="InterPro" id="IPR050892">
    <property type="entry name" value="ADP-ribose_metab_enzymes"/>
</dbReference>
<organism evidence="6 7">
    <name type="scientific">Ambispora gerdemannii</name>
    <dbReference type="NCBI Taxonomy" id="144530"/>
    <lineage>
        <taxon>Eukaryota</taxon>
        <taxon>Fungi</taxon>
        <taxon>Fungi incertae sedis</taxon>
        <taxon>Mucoromycota</taxon>
        <taxon>Glomeromycotina</taxon>
        <taxon>Glomeromycetes</taxon>
        <taxon>Archaeosporales</taxon>
        <taxon>Ambisporaceae</taxon>
        <taxon>Ambispora</taxon>
    </lineage>
</organism>
<accession>A0A9N9F6D5</accession>
<evidence type="ECO:0000256" key="1">
    <source>
        <dbReference type="ARBA" id="ARBA00006575"/>
    </source>
</evidence>
<name>A0A9N9F6D5_9GLOM</name>
<evidence type="ECO:0000256" key="4">
    <source>
        <dbReference type="ARBA" id="ARBA00034427"/>
    </source>
</evidence>
<sequence length="202" mass="23302">MFHVLYKFFSTKPTVITTNNESNDTDTLNYSTSNNDFPTAPILFQQSPSTLYNNTNKKTCTNFQERQGDLFTDSPPTNALVHCVSQDFNMGGGIAREFRNRFNSIKELKSQRKKVGQVAYLNRDGRYLFYIITKRRVNEYPTCENFMRGLIELRHVCEKFGVKGLCMPRIGTGIDKLSLDFVRESVKHVFDGSDIQITMFFL</sequence>
<dbReference type="PROSITE" id="PS51154">
    <property type="entry name" value="MACRO"/>
    <property type="match status" value="1"/>
</dbReference>